<dbReference type="Proteomes" id="UP000271098">
    <property type="component" value="Unassembled WGS sequence"/>
</dbReference>
<evidence type="ECO:0000313" key="2">
    <source>
        <dbReference type="Proteomes" id="UP000271098"/>
    </source>
</evidence>
<evidence type="ECO:0000313" key="1">
    <source>
        <dbReference type="EMBL" id="VDN30969.1"/>
    </source>
</evidence>
<dbReference type="AlphaFoldDB" id="A0A183EAR8"/>
<keyword evidence="2" id="KW-1185">Reference proteome</keyword>
<dbReference type="EMBL" id="UYRT01086130">
    <property type="protein sequence ID" value="VDN30969.1"/>
    <property type="molecule type" value="Genomic_DNA"/>
</dbReference>
<reference evidence="1 2" key="2">
    <citation type="submission" date="2018-11" db="EMBL/GenBank/DDBJ databases">
        <authorList>
            <consortium name="Pathogen Informatics"/>
        </authorList>
    </citation>
    <scope>NUCLEOTIDE SEQUENCE [LARGE SCALE GENOMIC DNA]</scope>
</reference>
<dbReference type="WBParaSite" id="GPUH_0001808401-mRNA-1">
    <property type="protein sequence ID" value="GPUH_0001808401-mRNA-1"/>
    <property type="gene ID" value="GPUH_0001808401"/>
</dbReference>
<protein>
    <submittedName>
        <fullName evidence="1 3">Uncharacterized protein</fullName>
    </submittedName>
</protein>
<evidence type="ECO:0000313" key="3">
    <source>
        <dbReference type="WBParaSite" id="GPUH_0001808401-mRNA-1"/>
    </source>
</evidence>
<accession>A0A183EAR8</accession>
<organism evidence="3">
    <name type="scientific">Gongylonema pulchrum</name>
    <dbReference type="NCBI Taxonomy" id="637853"/>
    <lineage>
        <taxon>Eukaryota</taxon>
        <taxon>Metazoa</taxon>
        <taxon>Ecdysozoa</taxon>
        <taxon>Nematoda</taxon>
        <taxon>Chromadorea</taxon>
        <taxon>Rhabditida</taxon>
        <taxon>Spirurina</taxon>
        <taxon>Spiruromorpha</taxon>
        <taxon>Spiruroidea</taxon>
        <taxon>Gongylonematidae</taxon>
        <taxon>Gongylonema</taxon>
    </lineage>
</organism>
<name>A0A183EAR8_9BILA</name>
<gene>
    <name evidence="1" type="ORF">GPUH_LOCUS18058</name>
</gene>
<sequence>MEHLIVNDTTMNTLVKHITVEKGIYFNDNEIEEMGKKGRGSRRCCRFIEISGVTLSY</sequence>
<reference evidence="3" key="1">
    <citation type="submission" date="2016-06" db="UniProtKB">
        <authorList>
            <consortium name="WormBaseParasite"/>
        </authorList>
    </citation>
    <scope>IDENTIFICATION</scope>
</reference>
<proteinExistence type="predicted"/>